<dbReference type="GO" id="GO:0008270">
    <property type="term" value="F:zinc ion binding"/>
    <property type="evidence" value="ECO:0007669"/>
    <property type="project" value="UniProtKB-KW"/>
</dbReference>
<dbReference type="Gene3D" id="2.40.70.10">
    <property type="entry name" value="Acid Proteases"/>
    <property type="match status" value="1"/>
</dbReference>
<dbReference type="GO" id="GO:0003676">
    <property type="term" value="F:nucleic acid binding"/>
    <property type="evidence" value="ECO:0007669"/>
    <property type="project" value="InterPro"/>
</dbReference>
<evidence type="ECO:0000313" key="4">
    <source>
        <dbReference type="Proteomes" id="UP001162162"/>
    </source>
</evidence>
<keyword evidence="1" id="KW-0479">Metal-binding</keyword>
<keyword evidence="4" id="KW-1185">Reference proteome</keyword>
<dbReference type="CDD" id="cd00303">
    <property type="entry name" value="retropepsin_like"/>
    <property type="match status" value="1"/>
</dbReference>
<dbReference type="SUPFAM" id="SSF50630">
    <property type="entry name" value="Acid proteases"/>
    <property type="match status" value="1"/>
</dbReference>
<reference evidence="3" key="1">
    <citation type="journal article" date="2023" name="Insect Mol. Biol.">
        <title>Genome sequencing provides insights into the evolution of gene families encoding plant cell wall-degrading enzymes in longhorned beetles.</title>
        <authorList>
            <person name="Shin N.R."/>
            <person name="Okamura Y."/>
            <person name="Kirsch R."/>
            <person name="Pauchet Y."/>
        </authorList>
    </citation>
    <scope>NUCLEOTIDE SEQUENCE</scope>
    <source>
        <strain evidence="3">AMC_N1</strain>
    </source>
</reference>
<feature type="domain" description="CCHC-type" evidence="2">
    <location>
        <begin position="222"/>
        <end position="237"/>
    </location>
</feature>
<dbReference type="InterPro" id="IPR021109">
    <property type="entry name" value="Peptidase_aspartic_dom_sf"/>
</dbReference>
<dbReference type="AlphaFoldDB" id="A0AAV8Y5B3"/>
<evidence type="ECO:0000256" key="1">
    <source>
        <dbReference type="PROSITE-ProRule" id="PRU00047"/>
    </source>
</evidence>
<dbReference type="InterPro" id="IPR001878">
    <property type="entry name" value="Znf_CCHC"/>
</dbReference>
<dbReference type="Gene3D" id="4.10.60.10">
    <property type="entry name" value="Zinc finger, CCHC-type"/>
    <property type="match status" value="1"/>
</dbReference>
<accession>A0AAV8Y5B3</accession>
<comment type="caution">
    <text evidence="3">The sequence shown here is derived from an EMBL/GenBank/DDBJ whole genome shotgun (WGS) entry which is preliminary data.</text>
</comment>
<organism evidence="3 4">
    <name type="scientific">Aromia moschata</name>
    <dbReference type="NCBI Taxonomy" id="1265417"/>
    <lineage>
        <taxon>Eukaryota</taxon>
        <taxon>Metazoa</taxon>
        <taxon>Ecdysozoa</taxon>
        <taxon>Arthropoda</taxon>
        <taxon>Hexapoda</taxon>
        <taxon>Insecta</taxon>
        <taxon>Pterygota</taxon>
        <taxon>Neoptera</taxon>
        <taxon>Endopterygota</taxon>
        <taxon>Coleoptera</taxon>
        <taxon>Polyphaga</taxon>
        <taxon>Cucujiformia</taxon>
        <taxon>Chrysomeloidea</taxon>
        <taxon>Cerambycidae</taxon>
        <taxon>Cerambycinae</taxon>
        <taxon>Callichromatini</taxon>
        <taxon>Aromia</taxon>
    </lineage>
</organism>
<sequence>MTQAIDAVEIFKDCTKVSDENALKGLPMLLDGFAASWFQGVKSSLKTWEEAVNLLRTTFGPCKPPYRVYRELFAEEQSADIKTDVFICKCRAILAQLPDKTLSEETMLDMVYGLLNVKIRKRVPRDNLQTFNDLLTQARLAEETSSSSDKNRDMDKSNKKPRCGFCKNLGHLKDQCHKLAAKQVKPTEGNSDKKDIAVTGSDSRKSVVATTSASPSLPALACYGCGLPGYIRSNCPKCKMTTTSTFDFSSADVKQNKSENMDTVVKLSPHARPILNIGILGFDGTALVDTGAKQSIAGYTLYKIFQDTGQPLVSENITIKLADGTMNNRDVLLAKTDVHLQGRVIPTTFVILPNAKNNTLLGIDFITDAKININVPDATWNFIDDAGKMNPSVEVIASSFETLRPEEGQTLTAEQRGIISL</sequence>
<keyword evidence="1" id="KW-0862">Zinc</keyword>
<gene>
    <name evidence="3" type="ORF">NQ318_004410</name>
</gene>
<name>A0AAV8Y5B3_9CUCU</name>
<protein>
    <recommendedName>
        <fullName evidence="2">CCHC-type domain-containing protein</fullName>
    </recommendedName>
</protein>
<dbReference type="EMBL" id="JAPWTK010000195">
    <property type="protein sequence ID" value="KAJ8946159.1"/>
    <property type="molecule type" value="Genomic_DNA"/>
</dbReference>
<dbReference type="Proteomes" id="UP001162162">
    <property type="component" value="Unassembled WGS sequence"/>
</dbReference>
<evidence type="ECO:0000259" key="2">
    <source>
        <dbReference type="PROSITE" id="PS50158"/>
    </source>
</evidence>
<evidence type="ECO:0000313" key="3">
    <source>
        <dbReference type="EMBL" id="KAJ8946159.1"/>
    </source>
</evidence>
<proteinExistence type="predicted"/>
<dbReference type="PROSITE" id="PS50158">
    <property type="entry name" value="ZF_CCHC"/>
    <property type="match status" value="1"/>
</dbReference>
<keyword evidence="1" id="KW-0863">Zinc-finger</keyword>